<feature type="region of interest" description="Disordered" evidence="1">
    <location>
        <begin position="38"/>
        <end position="61"/>
    </location>
</feature>
<gene>
    <name evidence="4" type="ORF">VP01_224g2</name>
</gene>
<feature type="domain" description="DUF7872" evidence="3">
    <location>
        <begin position="447"/>
        <end position="592"/>
    </location>
</feature>
<sequence>MGYFERGARKARDKGNELLYECIMKLKRRLRDVSRSAAPHTPFKGVSNSDQVDKSSFERSGSLTDRDAVELQIKKQSDLSECCYESAPRLNQQINNQYMDLGRWVAFVYLGASLVSQSFSIPPPPQGQQVNNQTEVHGILQPASLPRLNLTRQSNLDGCLKDPLTKQLWSKMGMDQHLQKYPGGMNLSLSDYADKVGATNFYCGIGNNCNPSQTCVGINQQDWYALAAAHRFNTFVNQIYEATAYALGVVSDLSPTMVSVDDLIPDASKFWNFAAVYIGILTAWITGTPAALFGPGVGSVLWIIMMSTMYVTSASAWVVANLYVPDPQKFTRWSEVIYRLQDFENHMQGALSNYTQNVIDSGISTEEGLYGISKGGDLFEDLHFRPESEIQADLEQTLKLRSLSHILRVQSLIYGGVAPLFFLECFYHQRRCKMMLTFFSLICDPVQQPCNGDGPNGALNEVGKLSYCDNEGIMMNIVIAGEKDEEEPLHNAGMVAEKYGLSTEFLTATAWRCQQKYGVYHHPTVVNTSSHHDCFFSPRTQPYDTSSDCLFNLPVCDLTDPSSYHVPCAVIRDHRHHMSVVEVCRKLGKLPI</sequence>
<evidence type="ECO:0000256" key="1">
    <source>
        <dbReference type="SAM" id="MobiDB-lite"/>
    </source>
</evidence>
<protein>
    <recommendedName>
        <fullName evidence="3">DUF7872 domain-containing protein</fullName>
    </recommendedName>
</protein>
<evidence type="ECO:0000313" key="5">
    <source>
        <dbReference type="Proteomes" id="UP000037035"/>
    </source>
</evidence>
<accession>A0A0L6V8N3</accession>
<organism evidence="4 5">
    <name type="scientific">Puccinia sorghi</name>
    <dbReference type="NCBI Taxonomy" id="27349"/>
    <lineage>
        <taxon>Eukaryota</taxon>
        <taxon>Fungi</taxon>
        <taxon>Dikarya</taxon>
        <taxon>Basidiomycota</taxon>
        <taxon>Pucciniomycotina</taxon>
        <taxon>Pucciniomycetes</taxon>
        <taxon>Pucciniales</taxon>
        <taxon>Pucciniaceae</taxon>
        <taxon>Puccinia</taxon>
    </lineage>
</organism>
<dbReference type="OrthoDB" id="2501761at2759"/>
<reference evidence="4 5" key="1">
    <citation type="submission" date="2015-08" db="EMBL/GenBank/DDBJ databases">
        <title>Next Generation Sequencing and Analysis of the Genome of Puccinia sorghi L Schw, the Causal Agent of Maize Common Rust.</title>
        <authorList>
            <person name="Rochi L."/>
            <person name="Burguener G."/>
            <person name="Darino M."/>
            <person name="Turjanski A."/>
            <person name="Kreff E."/>
            <person name="Dieguez M.J."/>
            <person name="Sacco F."/>
        </authorList>
    </citation>
    <scope>NUCLEOTIDE SEQUENCE [LARGE SCALE GENOMIC DNA]</scope>
    <source>
        <strain evidence="4 5">RO10H11247</strain>
    </source>
</reference>
<keyword evidence="2" id="KW-0472">Membrane</keyword>
<dbReference type="Proteomes" id="UP000037035">
    <property type="component" value="Unassembled WGS sequence"/>
</dbReference>
<dbReference type="PANTHER" id="PTHR33339:SF1">
    <property type="entry name" value="LYSM DOMAIN-CONTAINING PROTEIN"/>
    <property type="match status" value="1"/>
</dbReference>
<dbReference type="VEuPathDB" id="FungiDB:VP01_224g2"/>
<dbReference type="PANTHER" id="PTHR33339">
    <property type="entry name" value="LYSM DOMAIN-CONTAINING PROTEIN"/>
    <property type="match status" value="1"/>
</dbReference>
<comment type="caution">
    <text evidence="4">The sequence shown here is derived from an EMBL/GenBank/DDBJ whole genome shotgun (WGS) entry which is preliminary data.</text>
</comment>
<feature type="domain" description="DUF7872" evidence="3">
    <location>
        <begin position="327"/>
        <end position="411"/>
    </location>
</feature>
<dbReference type="Pfam" id="PF25278">
    <property type="entry name" value="DUF7872"/>
    <property type="match status" value="2"/>
</dbReference>
<evidence type="ECO:0000313" key="4">
    <source>
        <dbReference type="EMBL" id="KNZ57074.1"/>
    </source>
</evidence>
<evidence type="ECO:0000259" key="3">
    <source>
        <dbReference type="Pfam" id="PF25278"/>
    </source>
</evidence>
<feature type="transmembrane region" description="Helical" evidence="2">
    <location>
        <begin position="270"/>
        <end position="293"/>
    </location>
</feature>
<feature type="transmembrane region" description="Helical" evidence="2">
    <location>
        <begin position="300"/>
        <end position="324"/>
    </location>
</feature>
<dbReference type="InterPro" id="IPR057194">
    <property type="entry name" value="DUF7872"/>
</dbReference>
<keyword evidence="5" id="KW-1185">Reference proteome</keyword>
<evidence type="ECO:0000256" key="2">
    <source>
        <dbReference type="SAM" id="Phobius"/>
    </source>
</evidence>
<keyword evidence="2" id="KW-0812">Transmembrane</keyword>
<keyword evidence="2" id="KW-1133">Transmembrane helix</keyword>
<feature type="transmembrane region" description="Helical" evidence="2">
    <location>
        <begin position="406"/>
        <end position="427"/>
    </location>
</feature>
<proteinExistence type="predicted"/>
<dbReference type="EMBL" id="LAVV01007114">
    <property type="protein sequence ID" value="KNZ57074.1"/>
    <property type="molecule type" value="Genomic_DNA"/>
</dbReference>
<dbReference type="AlphaFoldDB" id="A0A0L6V8N3"/>
<name>A0A0L6V8N3_9BASI</name>